<evidence type="ECO:0000256" key="1">
    <source>
        <dbReference type="SAM" id="Phobius"/>
    </source>
</evidence>
<keyword evidence="1" id="KW-0812">Transmembrane</keyword>
<dbReference type="GeneID" id="36584229"/>
<sequence length="177" mass="17977">MPETFQFSSINYYSPGICPVGYTTACHSLDLIGTLSETVVTCCPTPYAYNSLPNLGAYPWQYTFGCQSAFGSGDVFPTAVFASGTAHVSTGPTTALEGAANALSVQIRYQSTDFQSLIPAPTPTPTSTTTIASISATVGAGSGGDHVISPGVVVGIGVGSAAVALFLADAFVLCFGP</sequence>
<dbReference type="RefSeq" id="XP_024733025.1">
    <property type="nucleotide sequence ID" value="XM_024876150.1"/>
</dbReference>
<dbReference type="Proteomes" id="UP000235371">
    <property type="component" value="Unassembled WGS sequence"/>
</dbReference>
<proteinExistence type="predicted"/>
<keyword evidence="1" id="KW-1133">Transmembrane helix</keyword>
<name>A0A2J6SZA8_9HELO</name>
<evidence type="ECO:0000313" key="3">
    <source>
        <dbReference type="Proteomes" id="UP000235371"/>
    </source>
</evidence>
<keyword evidence="3" id="KW-1185">Reference proteome</keyword>
<gene>
    <name evidence="2" type="ORF">K444DRAFT_54564</name>
</gene>
<protein>
    <submittedName>
        <fullName evidence="2">Uncharacterized protein</fullName>
    </submittedName>
</protein>
<organism evidence="2 3">
    <name type="scientific">Hyaloscypha bicolor E</name>
    <dbReference type="NCBI Taxonomy" id="1095630"/>
    <lineage>
        <taxon>Eukaryota</taxon>
        <taxon>Fungi</taxon>
        <taxon>Dikarya</taxon>
        <taxon>Ascomycota</taxon>
        <taxon>Pezizomycotina</taxon>
        <taxon>Leotiomycetes</taxon>
        <taxon>Helotiales</taxon>
        <taxon>Hyaloscyphaceae</taxon>
        <taxon>Hyaloscypha</taxon>
        <taxon>Hyaloscypha bicolor</taxon>
    </lineage>
</organism>
<dbReference type="InParanoid" id="A0A2J6SZA8"/>
<dbReference type="OrthoDB" id="3563651at2759"/>
<dbReference type="AlphaFoldDB" id="A0A2J6SZA8"/>
<dbReference type="EMBL" id="KZ613848">
    <property type="protein sequence ID" value="PMD56121.1"/>
    <property type="molecule type" value="Genomic_DNA"/>
</dbReference>
<feature type="transmembrane region" description="Helical" evidence="1">
    <location>
        <begin position="152"/>
        <end position="175"/>
    </location>
</feature>
<accession>A0A2J6SZA8</accession>
<reference evidence="2 3" key="1">
    <citation type="submission" date="2016-04" db="EMBL/GenBank/DDBJ databases">
        <title>A degradative enzymes factory behind the ericoid mycorrhizal symbiosis.</title>
        <authorList>
            <consortium name="DOE Joint Genome Institute"/>
            <person name="Martino E."/>
            <person name="Morin E."/>
            <person name="Grelet G."/>
            <person name="Kuo A."/>
            <person name="Kohler A."/>
            <person name="Daghino S."/>
            <person name="Barry K."/>
            <person name="Choi C."/>
            <person name="Cichocki N."/>
            <person name="Clum A."/>
            <person name="Copeland A."/>
            <person name="Hainaut M."/>
            <person name="Haridas S."/>
            <person name="Labutti K."/>
            <person name="Lindquist E."/>
            <person name="Lipzen A."/>
            <person name="Khouja H.-R."/>
            <person name="Murat C."/>
            <person name="Ohm R."/>
            <person name="Olson A."/>
            <person name="Spatafora J."/>
            <person name="Veneault-Fourrey C."/>
            <person name="Henrissat B."/>
            <person name="Grigoriev I."/>
            <person name="Martin F."/>
            <person name="Perotto S."/>
        </authorList>
    </citation>
    <scope>NUCLEOTIDE SEQUENCE [LARGE SCALE GENOMIC DNA]</scope>
    <source>
        <strain evidence="2 3">E</strain>
    </source>
</reference>
<evidence type="ECO:0000313" key="2">
    <source>
        <dbReference type="EMBL" id="PMD56121.1"/>
    </source>
</evidence>
<keyword evidence="1" id="KW-0472">Membrane</keyword>